<feature type="compositionally biased region" description="Basic and acidic residues" evidence="1">
    <location>
        <begin position="1"/>
        <end position="11"/>
    </location>
</feature>
<organism evidence="2 3">
    <name type="scientific">Daphnia magna</name>
    <dbReference type="NCBI Taxonomy" id="35525"/>
    <lineage>
        <taxon>Eukaryota</taxon>
        <taxon>Metazoa</taxon>
        <taxon>Ecdysozoa</taxon>
        <taxon>Arthropoda</taxon>
        <taxon>Crustacea</taxon>
        <taxon>Branchiopoda</taxon>
        <taxon>Diplostraca</taxon>
        <taxon>Cladocera</taxon>
        <taxon>Anomopoda</taxon>
        <taxon>Daphniidae</taxon>
        <taxon>Daphnia</taxon>
    </lineage>
</organism>
<name>A0A164PGE6_9CRUS</name>
<proteinExistence type="predicted"/>
<gene>
    <name evidence="2" type="ORF">APZ42_029612</name>
</gene>
<dbReference type="AlphaFoldDB" id="A0A164PGE6"/>
<keyword evidence="3" id="KW-1185">Reference proteome</keyword>
<evidence type="ECO:0000313" key="2">
    <source>
        <dbReference type="EMBL" id="KZS06808.1"/>
    </source>
</evidence>
<dbReference type="OrthoDB" id="2438421at2759"/>
<evidence type="ECO:0000313" key="3">
    <source>
        <dbReference type="Proteomes" id="UP000076858"/>
    </source>
</evidence>
<accession>A0A164PGE6</accession>
<dbReference type="EMBL" id="LRGB01002586">
    <property type="protein sequence ID" value="KZS06808.1"/>
    <property type="molecule type" value="Genomic_DNA"/>
</dbReference>
<protein>
    <submittedName>
        <fullName evidence="2">Uncharacterized protein</fullName>
    </submittedName>
</protein>
<sequence>MFHDSQKDGRMIKQGKQKAQRLQETAKNKKTGRLFTIIKKSMKYIVKYVSGAQSGSSVQLPMMNNTRWNSQYQLVKKLLQEIVICPSHQEKLNTCKKDGSFYHSQINMLKELFLFLDQSNKQLMLSINLMRPSDSSFRPILMFQTELLLIRSSNSDSSPIRTKECKKIAEALKSSIVKRMNECLKGHFCVIRKKPHFLILHAR</sequence>
<feature type="region of interest" description="Disordered" evidence="1">
    <location>
        <begin position="1"/>
        <end position="25"/>
    </location>
</feature>
<comment type="caution">
    <text evidence="2">The sequence shown here is derived from an EMBL/GenBank/DDBJ whole genome shotgun (WGS) entry which is preliminary data.</text>
</comment>
<reference evidence="2 3" key="1">
    <citation type="submission" date="2016-03" db="EMBL/GenBank/DDBJ databases">
        <title>EvidentialGene: Evidence-directed Construction of Genes on Genomes.</title>
        <authorList>
            <person name="Gilbert D.G."/>
            <person name="Choi J.-H."/>
            <person name="Mockaitis K."/>
            <person name="Colbourne J."/>
            <person name="Pfrender M."/>
        </authorList>
    </citation>
    <scope>NUCLEOTIDE SEQUENCE [LARGE SCALE GENOMIC DNA]</scope>
    <source>
        <strain evidence="2 3">Xinb3</strain>
        <tissue evidence="2">Complete organism</tissue>
    </source>
</reference>
<evidence type="ECO:0000256" key="1">
    <source>
        <dbReference type="SAM" id="MobiDB-lite"/>
    </source>
</evidence>
<dbReference type="Proteomes" id="UP000076858">
    <property type="component" value="Unassembled WGS sequence"/>
</dbReference>